<evidence type="ECO:0000313" key="1">
    <source>
        <dbReference type="EMBL" id="KAK3575697.1"/>
    </source>
</evidence>
<organism evidence="1 2">
    <name type="scientific">Potamilus streckersoni</name>
    <dbReference type="NCBI Taxonomy" id="2493646"/>
    <lineage>
        <taxon>Eukaryota</taxon>
        <taxon>Metazoa</taxon>
        <taxon>Spiralia</taxon>
        <taxon>Lophotrochozoa</taxon>
        <taxon>Mollusca</taxon>
        <taxon>Bivalvia</taxon>
        <taxon>Autobranchia</taxon>
        <taxon>Heteroconchia</taxon>
        <taxon>Palaeoheterodonta</taxon>
        <taxon>Unionida</taxon>
        <taxon>Unionoidea</taxon>
        <taxon>Unionidae</taxon>
        <taxon>Ambleminae</taxon>
        <taxon>Lampsilini</taxon>
        <taxon>Potamilus</taxon>
    </lineage>
</organism>
<dbReference type="EMBL" id="JAEAOA010001327">
    <property type="protein sequence ID" value="KAK3575697.1"/>
    <property type="molecule type" value="Genomic_DNA"/>
</dbReference>
<accession>A0AAE0RLA1</accession>
<reference evidence="1" key="3">
    <citation type="submission" date="2023-05" db="EMBL/GenBank/DDBJ databases">
        <authorList>
            <person name="Smith C.H."/>
        </authorList>
    </citation>
    <scope>NUCLEOTIDE SEQUENCE</scope>
    <source>
        <strain evidence="1">CHS0354</strain>
        <tissue evidence="1">Mantle</tissue>
    </source>
</reference>
<evidence type="ECO:0000313" key="2">
    <source>
        <dbReference type="Proteomes" id="UP001195483"/>
    </source>
</evidence>
<reference evidence="1" key="2">
    <citation type="journal article" date="2021" name="Genome Biol. Evol.">
        <title>Developing a high-quality reference genome for a parasitic bivalve with doubly uniparental inheritance (Bivalvia: Unionida).</title>
        <authorList>
            <person name="Smith C.H."/>
        </authorList>
    </citation>
    <scope>NUCLEOTIDE SEQUENCE</scope>
    <source>
        <strain evidence="1">CHS0354</strain>
        <tissue evidence="1">Mantle</tissue>
    </source>
</reference>
<protein>
    <submittedName>
        <fullName evidence="1">Uncharacterized protein</fullName>
    </submittedName>
</protein>
<name>A0AAE0RLA1_9BIVA</name>
<gene>
    <name evidence="1" type="ORF">CHS0354_021830</name>
</gene>
<sequence length="71" mass="8552">MSVDISFVEEAPLQMENYGNLYTSDKELRRRSMYVQNQTQRLGHNHGKKLHQYQKRCSLDILHQKYYTLCD</sequence>
<dbReference type="AlphaFoldDB" id="A0AAE0RLA1"/>
<comment type="caution">
    <text evidence="1">The sequence shown here is derived from an EMBL/GenBank/DDBJ whole genome shotgun (WGS) entry which is preliminary data.</text>
</comment>
<proteinExistence type="predicted"/>
<reference evidence="1" key="1">
    <citation type="journal article" date="2021" name="Genome Biol. Evol.">
        <title>A High-Quality Reference Genome for a Parasitic Bivalve with Doubly Uniparental Inheritance (Bivalvia: Unionida).</title>
        <authorList>
            <person name="Smith C.H."/>
        </authorList>
    </citation>
    <scope>NUCLEOTIDE SEQUENCE</scope>
    <source>
        <strain evidence="1">CHS0354</strain>
    </source>
</reference>
<keyword evidence="2" id="KW-1185">Reference proteome</keyword>
<dbReference type="Proteomes" id="UP001195483">
    <property type="component" value="Unassembled WGS sequence"/>
</dbReference>